<feature type="domain" description="PLAT" evidence="20">
    <location>
        <begin position="74"/>
        <end position="195"/>
    </location>
</feature>
<dbReference type="GO" id="GO:0016165">
    <property type="term" value="F:linoleate 13S-lipoxygenase activity"/>
    <property type="evidence" value="ECO:0007669"/>
    <property type="project" value="UniProtKB-ARBA"/>
</dbReference>
<keyword evidence="12 17" id="KW-0560">Oxidoreductase</keyword>
<comment type="cofactor">
    <cofactor evidence="1 17">
        <name>Fe cation</name>
        <dbReference type="ChEBI" id="CHEBI:24875"/>
    </cofactor>
</comment>
<evidence type="ECO:0000313" key="23">
    <source>
        <dbReference type="Proteomes" id="UP000027120"/>
    </source>
</evidence>
<dbReference type="EMBL" id="KK784905">
    <property type="protein sequence ID" value="KDO64925.1"/>
    <property type="molecule type" value="Genomic_DNA"/>
</dbReference>
<dbReference type="eggNOG" id="ENOG502QQSP">
    <property type="taxonomic scope" value="Eukaryota"/>
</dbReference>
<dbReference type="GO" id="GO:0031408">
    <property type="term" value="P:oxylipin biosynthetic process"/>
    <property type="evidence" value="ECO:0007669"/>
    <property type="project" value="UniProtKB-UniRule"/>
</dbReference>
<keyword evidence="10" id="KW-0809">Transit peptide</keyword>
<dbReference type="GO" id="GO:0034440">
    <property type="term" value="P:lipid oxidation"/>
    <property type="evidence" value="ECO:0000318"/>
    <property type="project" value="GO_Central"/>
</dbReference>
<dbReference type="PROSITE" id="PS51393">
    <property type="entry name" value="LIPOXYGENASE_3"/>
    <property type="match status" value="1"/>
</dbReference>
<evidence type="ECO:0000256" key="18">
    <source>
        <dbReference type="RuleBase" id="RU003975"/>
    </source>
</evidence>
<dbReference type="SMR" id="A0A067FFK4"/>
<dbReference type="InterPro" id="IPR020833">
    <property type="entry name" value="LipOase_Fe_BS"/>
</dbReference>
<dbReference type="SMART" id="SM00308">
    <property type="entry name" value="LH2"/>
    <property type="match status" value="1"/>
</dbReference>
<dbReference type="STRING" id="2711.A0A067FFK4"/>
<dbReference type="InterPro" id="IPR036392">
    <property type="entry name" value="PLAT/LH2_dom_sf"/>
</dbReference>
<dbReference type="Gene3D" id="1.20.245.10">
    <property type="entry name" value="Lipoxygenase-1, Domain 5"/>
    <property type="match status" value="1"/>
</dbReference>
<dbReference type="UniPathway" id="UPA00382"/>
<protein>
    <recommendedName>
        <fullName evidence="18">Lipoxygenase</fullName>
        <ecNumber evidence="18">1.13.11.-</ecNumber>
    </recommendedName>
</protein>
<evidence type="ECO:0000256" key="13">
    <source>
        <dbReference type="ARBA" id="ARBA00023004"/>
    </source>
</evidence>
<keyword evidence="9" id="KW-0276">Fatty acid metabolism</keyword>
<dbReference type="InterPro" id="IPR020834">
    <property type="entry name" value="LipOase_CS"/>
</dbReference>
<evidence type="ECO:0000256" key="12">
    <source>
        <dbReference type="ARBA" id="ARBA00023002"/>
    </source>
</evidence>
<dbReference type="CDD" id="cd01751">
    <property type="entry name" value="PLAT_LH2"/>
    <property type="match status" value="1"/>
</dbReference>
<dbReference type="Gene3D" id="4.10.375.10">
    <property type="entry name" value="Lipoxygenase-1, Domain 2"/>
    <property type="match status" value="1"/>
</dbReference>
<keyword evidence="8 18" id="KW-0925">Oxylipin biosynthesis</keyword>
<dbReference type="Gene3D" id="2.60.60.20">
    <property type="entry name" value="PLAT/LH2 domain"/>
    <property type="match status" value="1"/>
</dbReference>
<dbReference type="GO" id="GO:0006633">
    <property type="term" value="P:fatty acid biosynthetic process"/>
    <property type="evidence" value="ECO:0007669"/>
    <property type="project" value="UniProtKB-KW"/>
</dbReference>
<evidence type="ECO:0000256" key="9">
    <source>
        <dbReference type="ARBA" id="ARBA00022832"/>
    </source>
</evidence>
<keyword evidence="11 17" id="KW-0223">Dioxygenase</keyword>
<dbReference type="PRINTS" id="PR00087">
    <property type="entry name" value="LIPOXYGENASE"/>
</dbReference>
<dbReference type="PROSITE" id="PS00711">
    <property type="entry name" value="LIPOXYGENASE_1"/>
    <property type="match status" value="1"/>
</dbReference>
<feature type="compositionally biased region" description="Basic residues" evidence="19">
    <location>
        <begin position="261"/>
        <end position="272"/>
    </location>
</feature>
<evidence type="ECO:0000313" key="22">
    <source>
        <dbReference type="EMBL" id="KDO64925.1"/>
    </source>
</evidence>
<evidence type="ECO:0000259" key="20">
    <source>
        <dbReference type="PROSITE" id="PS50095"/>
    </source>
</evidence>
<dbReference type="Gene3D" id="4.10.372.10">
    <property type="entry name" value="Lipoxygenase-1, Domain 3"/>
    <property type="match status" value="1"/>
</dbReference>
<dbReference type="AlphaFoldDB" id="A0A067FFK4"/>
<evidence type="ECO:0000256" key="3">
    <source>
        <dbReference type="ARBA" id="ARBA00009419"/>
    </source>
</evidence>
<dbReference type="PRINTS" id="PR00468">
    <property type="entry name" value="PLTLPOXGNASE"/>
</dbReference>
<sequence>MFNPVLVHQTRSIRTILPLSKPFLHGNGNVFRQIQSSPSFKKGPKIRLGSVPSNSVKAMADTAVSNGVTAVVTVRPPINPLTAGGQVIDDVEDLFSKSLQLELVSAKDENKPTISGNAKIKGVVVKDCEVQYEAEFQVPVDFGEIGAILVVNEHALEMYLKDIVLDGLPSGLVTITCESWVQPNTSKDPRIFFTNKSYLPSKTPNGLQKLRYAELVNLRGNGEGERQKADRIYDYDVYNDLGDPDEDEELKRPVLGGKQHPYPRRCRTGRPHCKTDEASEERVPSKSLIPISPYVPRDEEFSAIKETTFVIRGLFGQLRSLIPNLKAEFVDTDGFPNFTEIDKLFREGVKIKDAEFWKSLLPGFVEEIKDIGDFFLRFTSPETFKRDRFFWFRDEEFARETLAGLNPCSIRLITEWPLKSSLDPKIYGPSESAITTEMIESEIKGCTTVKEALNQKKLFILDYHDLFLPYVEQVRELGDRTLYGSRTVFYLNPDGTLRPLAIELTRPPMDGKPQWKQAFTPSSDSTKSWLWKLAKAHVLAHDSGYHQLISHWLRTHCSVEPYAIAAHRQLSAMHPINRLLKPHFRYTMEINSLARQSLINAGGVIESTFLPGKYSMLLSSIIYDKQWRFDHQALPQDLISRGMAAKDPSSPHGLKLTIEDYPFAQDGLDLWDIIKQWVTDYVSHYYPDPSLVESDEELQAWWTEIRTVGHGDKQDETWWPVLNSPKDLIDTITSIVWVASGLHAAVNFGQYEYAAYFPNRPTIARANMPNEDPSDDEWQIFFERPEAALLTTFPNQRQATAVISVLDVLSAHSPDEDYLGKYMEPAWGEDKIIKGAFEKFQGRLMELKGIINLRNADKNLKNRHGAGSLPYELLMPLADKSGVTGKGVPYSISI</sequence>
<dbReference type="InterPro" id="IPR013819">
    <property type="entry name" value="LipOase_C"/>
</dbReference>
<dbReference type="PaxDb" id="2711-XP_006494286.1"/>
<dbReference type="InterPro" id="IPR001024">
    <property type="entry name" value="PLAT/LH2_dom"/>
</dbReference>
<organism evidence="22 23">
    <name type="scientific">Citrus sinensis</name>
    <name type="common">Sweet orange</name>
    <name type="synonym">Citrus aurantium var. sinensis</name>
    <dbReference type="NCBI Taxonomy" id="2711"/>
    <lineage>
        <taxon>Eukaryota</taxon>
        <taxon>Viridiplantae</taxon>
        <taxon>Streptophyta</taxon>
        <taxon>Embryophyta</taxon>
        <taxon>Tracheophyta</taxon>
        <taxon>Spermatophyta</taxon>
        <taxon>Magnoliopsida</taxon>
        <taxon>eudicotyledons</taxon>
        <taxon>Gunneridae</taxon>
        <taxon>Pentapetalae</taxon>
        <taxon>rosids</taxon>
        <taxon>malvids</taxon>
        <taxon>Sapindales</taxon>
        <taxon>Rutaceae</taxon>
        <taxon>Aurantioideae</taxon>
        <taxon>Citrus</taxon>
    </lineage>
</organism>
<reference evidence="22 23" key="1">
    <citation type="submission" date="2014-04" db="EMBL/GenBank/DDBJ databases">
        <authorList>
            <consortium name="International Citrus Genome Consortium"/>
            <person name="Gmitter F."/>
            <person name="Chen C."/>
            <person name="Farmerie W."/>
            <person name="Harkins T."/>
            <person name="Desany B."/>
            <person name="Mohiuddin M."/>
            <person name="Kodira C."/>
            <person name="Borodovsky M."/>
            <person name="Lomsadze A."/>
            <person name="Burns P."/>
            <person name="Jenkins J."/>
            <person name="Prochnik S."/>
            <person name="Shu S."/>
            <person name="Chapman J."/>
            <person name="Pitluck S."/>
            <person name="Schmutz J."/>
            <person name="Rokhsar D."/>
        </authorList>
    </citation>
    <scope>NUCLEOTIDE SEQUENCE</scope>
</reference>
<dbReference type="InterPro" id="IPR001246">
    <property type="entry name" value="LipOase_plant"/>
</dbReference>
<keyword evidence="4 18" id="KW-0444">Lipid biosynthesis</keyword>
<evidence type="ECO:0000256" key="2">
    <source>
        <dbReference type="ARBA" id="ARBA00004229"/>
    </source>
</evidence>
<dbReference type="InterPro" id="IPR036226">
    <property type="entry name" value="LipOase_C_sf"/>
</dbReference>
<gene>
    <name evidence="22" type="ORF">CISIN_1g002672mg</name>
</gene>
<comment type="similarity">
    <text evidence="3 17">Belongs to the lipoxygenase family.</text>
</comment>
<dbReference type="PROSITE" id="PS50095">
    <property type="entry name" value="PLAT"/>
    <property type="match status" value="1"/>
</dbReference>
<evidence type="ECO:0000256" key="14">
    <source>
        <dbReference type="ARBA" id="ARBA00023098"/>
    </source>
</evidence>
<dbReference type="Proteomes" id="UP000027120">
    <property type="component" value="Unassembled WGS sequence"/>
</dbReference>
<comment type="function">
    <text evidence="18">Plant lipoxygenase may be involved in a number of diverse aspects of plant physiology including growth and development, pest resistance, and senescence or responses to wounding.</text>
</comment>
<evidence type="ECO:0000256" key="1">
    <source>
        <dbReference type="ARBA" id="ARBA00001962"/>
    </source>
</evidence>
<evidence type="ECO:0000256" key="19">
    <source>
        <dbReference type="SAM" id="MobiDB-lite"/>
    </source>
</evidence>
<evidence type="ECO:0000256" key="7">
    <source>
        <dbReference type="ARBA" id="ARBA00022723"/>
    </source>
</evidence>
<dbReference type="SUPFAM" id="SSF48484">
    <property type="entry name" value="Lipoxigenase"/>
    <property type="match status" value="1"/>
</dbReference>
<evidence type="ECO:0000256" key="6">
    <source>
        <dbReference type="ARBA" id="ARBA00022640"/>
    </source>
</evidence>
<evidence type="ECO:0000256" key="5">
    <source>
        <dbReference type="ARBA" id="ARBA00022528"/>
    </source>
</evidence>
<evidence type="ECO:0000256" key="11">
    <source>
        <dbReference type="ARBA" id="ARBA00022964"/>
    </source>
</evidence>
<evidence type="ECO:0000256" key="4">
    <source>
        <dbReference type="ARBA" id="ARBA00022516"/>
    </source>
</evidence>
<feature type="compositionally biased region" description="Basic and acidic residues" evidence="19">
    <location>
        <begin position="273"/>
        <end position="284"/>
    </location>
</feature>
<dbReference type="GO" id="GO:0016702">
    <property type="term" value="F:oxidoreductase activity, acting on single donors with incorporation of molecular oxygen, incorporation of two atoms of oxygen"/>
    <property type="evidence" value="ECO:0000318"/>
    <property type="project" value="GO_Central"/>
</dbReference>
<keyword evidence="5" id="KW-0150">Chloroplast</keyword>
<comment type="subcellular location">
    <subcellularLocation>
        <location evidence="2">Plastid</location>
        <location evidence="2">Chloroplast</location>
    </subcellularLocation>
</comment>
<dbReference type="GO" id="GO:0046872">
    <property type="term" value="F:metal ion binding"/>
    <property type="evidence" value="ECO:0007669"/>
    <property type="project" value="UniProtKB-UniRule"/>
</dbReference>
<proteinExistence type="inferred from homology"/>
<name>A0A067FFK4_CITSI</name>
<keyword evidence="6" id="KW-0934">Plastid</keyword>
<feature type="domain" description="Lipoxygenase" evidence="21">
    <location>
        <begin position="197"/>
        <end position="894"/>
    </location>
</feature>
<keyword evidence="13 17" id="KW-0408">Iron</keyword>
<dbReference type="InterPro" id="IPR000907">
    <property type="entry name" value="LipOase"/>
</dbReference>
<dbReference type="FunFam" id="1.20.245.10:FF:000002">
    <property type="entry name" value="Lipoxygenase"/>
    <property type="match status" value="1"/>
</dbReference>
<evidence type="ECO:0000259" key="21">
    <source>
        <dbReference type="PROSITE" id="PS51393"/>
    </source>
</evidence>
<keyword evidence="14" id="KW-0443">Lipid metabolism</keyword>
<evidence type="ECO:0000256" key="16">
    <source>
        <dbReference type="PROSITE-ProRule" id="PRU00152"/>
    </source>
</evidence>
<dbReference type="Pfam" id="PF00305">
    <property type="entry name" value="Lipoxygenase"/>
    <property type="match status" value="1"/>
</dbReference>
<dbReference type="Gene3D" id="3.10.450.60">
    <property type="match status" value="1"/>
</dbReference>
<accession>A0A067FFK4</accession>
<evidence type="ECO:0000256" key="8">
    <source>
        <dbReference type="ARBA" id="ARBA00022767"/>
    </source>
</evidence>
<comment type="caution">
    <text evidence="16">Lacks conserved residue(s) required for the propagation of feature annotation.</text>
</comment>
<keyword evidence="23" id="KW-1185">Reference proteome</keyword>
<feature type="region of interest" description="Disordered" evidence="19">
    <location>
        <begin position="245"/>
        <end position="285"/>
    </location>
</feature>
<dbReference type="GO" id="GO:0009507">
    <property type="term" value="C:chloroplast"/>
    <property type="evidence" value="ECO:0007669"/>
    <property type="project" value="UniProtKB-SubCell"/>
</dbReference>
<dbReference type="InterPro" id="IPR027433">
    <property type="entry name" value="Lipoxygenase_dom_3"/>
</dbReference>
<dbReference type="PROSITE" id="PS00081">
    <property type="entry name" value="LIPOXYGENASE_2"/>
    <property type="match status" value="1"/>
</dbReference>
<evidence type="ECO:0000256" key="15">
    <source>
        <dbReference type="ARBA" id="ARBA00023160"/>
    </source>
</evidence>
<comment type="pathway">
    <text evidence="18">Lipid metabolism; oxylipin biosynthesis.</text>
</comment>
<dbReference type="InterPro" id="IPR042057">
    <property type="entry name" value="Lipoxy_PLAT/LH2"/>
</dbReference>
<dbReference type="SUPFAM" id="SSF49723">
    <property type="entry name" value="Lipase/lipooxygenase domain (PLAT/LH2 domain)"/>
    <property type="match status" value="1"/>
</dbReference>
<evidence type="ECO:0000256" key="10">
    <source>
        <dbReference type="ARBA" id="ARBA00022946"/>
    </source>
</evidence>
<evidence type="ECO:0000256" key="17">
    <source>
        <dbReference type="RuleBase" id="RU003974"/>
    </source>
</evidence>
<dbReference type="FunFam" id="3.10.450.60:FF:000005">
    <property type="entry name" value="Lipoxygenase"/>
    <property type="match status" value="1"/>
</dbReference>
<dbReference type="PANTHER" id="PTHR11771">
    <property type="entry name" value="LIPOXYGENASE"/>
    <property type="match status" value="1"/>
</dbReference>
<keyword evidence="7 17" id="KW-0479">Metal-binding</keyword>
<keyword evidence="15 18" id="KW-0275">Fatty acid biosynthesis</keyword>
<dbReference type="EC" id="1.13.11.-" evidence="18"/>
<dbReference type="Pfam" id="PF01477">
    <property type="entry name" value="PLAT"/>
    <property type="match status" value="1"/>
</dbReference>